<name>A0A2G6QB00_9BACI</name>
<accession>A0A2G6QB00</accession>
<sequence>MSLPNIPDIEPHITLTREEVINLLLSSIAMEEIGLSHLINAEAEKIQKIISKDCLSVKEAIVTQESVEKILRNIIKTQMLLQFKLEDVLKIPTLDCDDCDCDCEDCDCEDCEDCD</sequence>
<evidence type="ECO:0000313" key="1">
    <source>
        <dbReference type="EMBL" id="PIE93935.1"/>
    </source>
</evidence>
<keyword evidence="2" id="KW-1185">Reference proteome</keyword>
<dbReference type="Pfam" id="PF26595">
    <property type="entry name" value="A_ENA"/>
    <property type="match status" value="1"/>
</dbReference>
<gene>
    <name evidence="1" type="ORF">CO726_18715</name>
</gene>
<dbReference type="RefSeq" id="WP_099685264.1">
    <property type="nucleotide sequence ID" value="NZ_NWUW01000013.1"/>
</dbReference>
<reference evidence="1 2" key="1">
    <citation type="submission" date="2017-09" db="EMBL/GenBank/DDBJ databases">
        <title>Biocontrol bacteria screening and application from spent mushroom substrate.</title>
        <authorList>
            <person name="Sun X."/>
        </authorList>
    </citation>
    <scope>NUCLEOTIDE SEQUENCE [LARGE SCALE GENOMIC DNA]</scope>
    <source>
        <strain evidence="1 2">100374</strain>
    </source>
</reference>
<comment type="caution">
    <text evidence="1">The sequence shown here is derived from an EMBL/GenBank/DDBJ whole genome shotgun (WGS) entry which is preliminary data.</text>
</comment>
<dbReference type="Proteomes" id="UP000228484">
    <property type="component" value="Unassembled WGS sequence"/>
</dbReference>
<organism evidence="1 2">
    <name type="scientific">Bacillus fungorum</name>
    <dbReference type="NCBI Taxonomy" id="2039284"/>
    <lineage>
        <taxon>Bacteria</taxon>
        <taxon>Bacillati</taxon>
        <taxon>Bacillota</taxon>
        <taxon>Bacilli</taxon>
        <taxon>Bacillales</taxon>
        <taxon>Bacillaceae</taxon>
        <taxon>Bacillus</taxon>
    </lineage>
</organism>
<dbReference type="InterPro" id="IPR058705">
    <property type="entry name" value="A_ENA"/>
</dbReference>
<dbReference type="AlphaFoldDB" id="A0A2G6QB00"/>
<dbReference type="EMBL" id="NWUW01000013">
    <property type="protein sequence ID" value="PIE93935.1"/>
    <property type="molecule type" value="Genomic_DNA"/>
</dbReference>
<protein>
    <submittedName>
        <fullName evidence="1">Uncharacterized protein</fullName>
    </submittedName>
</protein>
<evidence type="ECO:0000313" key="2">
    <source>
        <dbReference type="Proteomes" id="UP000228484"/>
    </source>
</evidence>
<proteinExistence type="predicted"/>